<dbReference type="PANTHER" id="PTHR46093">
    <property type="entry name" value="ACYL-COA-BINDING DOMAIN-CONTAINING PROTEIN 5"/>
    <property type="match status" value="1"/>
</dbReference>
<feature type="compositionally biased region" description="Polar residues" evidence="3">
    <location>
        <begin position="357"/>
        <end position="391"/>
    </location>
</feature>
<keyword evidence="6" id="KW-1185">Reference proteome</keyword>
<dbReference type="Gene3D" id="2.120.10.80">
    <property type="entry name" value="Kelch-type beta propeller"/>
    <property type="match status" value="1"/>
</dbReference>
<protein>
    <submittedName>
        <fullName evidence="5">Uncharacterized protein</fullName>
    </submittedName>
</protein>
<keyword evidence="4" id="KW-0472">Membrane</keyword>
<dbReference type="Proteomes" id="UP000749646">
    <property type="component" value="Unassembled WGS sequence"/>
</dbReference>
<gene>
    <name evidence="5" type="ORF">BGZ65_011361</name>
</gene>
<dbReference type="OrthoDB" id="10251809at2759"/>
<accession>A0A9P6MJN9</accession>
<evidence type="ECO:0000313" key="6">
    <source>
        <dbReference type="Proteomes" id="UP000749646"/>
    </source>
</evidence>
<reference evidence="5" key="1">
    <citation type="journal article" date="2020" name="Fungal Divers.">
        <title>Resolving the Mortierellaceae phylogeny through synthesis of multi-gene phylogenetics and phylogenomics.</title>
        <authorList>
            <person name="Vandepol N."/>
            <person name="Liber J."/>
            <person name="Desiro A."/>
            <person name="Na H."/>
            <person name="Kennedy M."/>
            <person name="Barry K."/>
            <person name="Grigoriev I.V."/>
            <person name="Miller A.N."/>
            <person name="O'Donnell K."/>
            <person name="Stajich J.E."/>
            <person name="Bonito G."/>
        </authorList>
    </citation>
    <scope>NUCLEOTIDE SEQUENCE</scope>
    <source>
        <strain evidence="5">MES-2147</strain>
    </source>
</reference>
<comment type="caution">
    <text evidence="5">The sequence shown here is derived from an EMBL/GenBank/DDBJ whole genome shotgun (WGS) entry which is preliminary data.</text>
</comment>
<keyword evidence="2" id="KW-0677">Repeat</keyword>
<evidence type="ECO:0000256" key="2">
    <source>
        <dbReference type="ARBA" id="ARBA00022737"/>
    </source>
</evidence>
<feature type="region of interest" description="Disordered" evidence="3">
    <location>
        <begin position="244"/>
        <end position="288"/>
    </location>
</feature>
<organism evidence="5 6">
    <name type="scientific">Modicella reniformis</name>
    <dbReference type="NCBI Taxonomy" id="1440133"/>
    <lineage>
        <taxon>Eukaryota</taxon>
        <taxon>Fungi</taxon>
        <taxon>Fungi incertae sedis</taxon>
        <taxon>Mucoromycota</taxon>
        <taxon>Mortierellomycotina</taxon>
        <taxon>Mortierellomycetes</taxon>
        <taxon>Mortierellales</taxon>
        <taxon>Mortierellaceae</taxon>
        <taxon>Modicella</taxon>
    </lineage>
</organism>
<dbReference type="EMBL" id="JAAAHW010000193">
    <property type="protein sequence ID" value="KAG0005365.1"/>
    <property type="molecule type" value="Genomic_DNA"/>
</dbReference>
<keyword evidence="4" id="KW-1133">Transmembrane helix</keyword>
<proteinExistence type="predicted"/>
<evidence type="ECO:0000256" key="4">
    <source>
        <dbReference type="SAM" id="Phobius"/>
    </source>
</evidence>
<name>A0A9P6MJN9_9FUNG</name>
<dbReference type="Pfam" id="PF24681">
    <property type="entry name" value="Kelch_KLHDC2_KLHL20_DRC7"/>
    <property type="match status" value="1"/>
</dbReference>
<feature type="compositionally biased region" description="Polar residues" evidence="3">
    <location>
        <begin position="434"/>
        <end position="475"/>
    </location>
</feature>
<keyword evidence="1" id="KW-0880">Kelch repeat</keyword>
<sequence>MIGGYFGNTTFNSLTVFDPSTGKFVTQEAATATTSLTDVAAVWSFARNTILTFGGSRAPPAIQNGIEAKNLEEYDPATKGWKTMVTSGSIPTSRYDHCVAASEDGSKVVLFGGSLDTKTYFNDIYILDVKTATWKQGSPASSPRTRMACGFYFGQFIAWGGSSADNRATSMHNNIPIVYSLSTDTWTTDYTTPPSSGPSSGNSFQSKTNLGPIIGGAAAGVMVLIGCIIAIIIVYQRKKKEKLSQASRDDARVAASLTDSEEDHYYRKGQSPVTSRQTYSPTQHISDSDIERFTDTDNERHLGKMRPTDHYAAAETLHGGRDRYSGGSSTAPIVRSGYYDGLTRMDDAGMFMRPLPQQGTSSPVSPNIQDYSRHSNSSNASPTPWSARDQQLQEQAILRHQQQQLLYQQQQQLQREHDLSLYPFKAPYDENRHNAVSNSNSAYPSLPQMSSASPYSQGQYSGRDSASPYSDSRSPNFPDYIPPPRP</sequence>
<dbReference type="SUPFAM" id="SSF117281">
    <property type="entry name" value="Kelch motif"/>
    <property type="match status" value="1"/>
</dbReference>
<feature type="region of interest" description="Disordered" evidence="3">
    <location>
        <begin position="351"/>
        <end position="391"/>
    </location>
</feature>
<evidence type="ECO:0000256" key="1">
    <source>
        <dbReference type="ARBA" id="ARBA00022441"/>
    </source>
</evidence>
<evidence type="ECO:0000256" key="3">
    <source>
        <dbReference type="SAM" id="MobiDB-lite"/>
    </source>
</evidence>
<dbReference type="PANTHER" id="PTHR46093:SF18">
    <property type="entry name" value="FIBRONECTIN TYPE-III DOMAIN-CONTAINING PROTEIN"/>
    <property type="match status" value="1"/>
</dbReference>
<dbReference type="AlphaFoldDB" id="A0A9P6MJN9"/>
<feature type="transmembrane region" description="Helical" evidence="4">
    <location>
        <begin position="213"/>
        <end position="235"/>
    </location>
</feature>
<keyword evidence="4" id="KW-0812">Transmembrane</keyword>
<evidence type="ECO:0000313" key="5">
    <source>
        <dbReference type="EMBL" id="KAG0005365.1"/>
    </source>
</evidence>
<feature type="region of interest" description="Disordered" evidence="3">
    <location>
        <begin position="430"/>
        <end position="486"/>
    </location>
</feature>
<feature type="compositionally biased region" description="Polar residues" evidence="3">
    <location>
        <begin position="271"/>
        <end position="285"/>
    </location>
</feature>
<dbReference type="InterPro" id="IPR015915">
    <property type="entry name" value="Kelch-typ_b-propeller"/>
</dbReference>